<comment type="function">
    <text evidence="1">Involved in the transposition of the insertion sequence.</text>
</comment>
<dbReference type="EMBL" id="JAESWC010000002">
    <property type="protein sequence ID" value="MBL4935004.1"/>
    <property type="molecule type" value="Genomic_DNA"/>
</dbReference>
<accession>A0ABS1T6N3</accession>
<dbReference type="SUPFAM" id="SSF46689">
    <property type="entry name" value="Homeodomain-like"/>
    <property type="match status" value="1"/>
</dbReference>
<dbReference type="Gene3D" id="3.30.420.10">
    <property type="entry name" value="Ribonuclease H-like superfamily/Ribonuclease H"/>
    <property type="match status" value="1"/>
</dbReference>
<dbReference type="PANTHER" id="PTHR46889">
    <property type="entry name" value="TRANSPOSASE INSF FOR INSERTION SEQUENCE IS3B-RELATED"/>
    <property type="match status" value="1"/>
</dbReference>
<gene>
    <name evidence="4" type="ORF">JK636_04440</name>
</gene>
<dbReference type="InterPro" id="IPR050900">
    <property type="entry name" value="Transposase_IS3/IS150/IS904"/>
</dbReference>
<dbReference type="Gene3D" id="1.10.10.60">
    <property type="entry name" value="Homeodomain-like"/>
    <property type="match status" value="1"/>
</dbReference>
<dbReference type="PANTHER" id="PTHR46889:SF7">
    <property type="entry name" value="TRANSPOSASE FOR INSERTION SEQUENCE ELEMENT IS904"/>
    <property type="match status" value="1"/>
</dbReference>
<keyword evidence="2" id="KW-0175">Coiled coil</keyword>
<dbReference type="InterPro" id="IPR001584">
    <property type="entry name" value="Integrase_cat-core"/>
</dbReference>
<dbReference type="InterPro" id="IPR048020">
    <property type="entry name" value="Transpos_IS3"/>
</dbReference>
<proteinExistence type="predicted"/>
<protein>
    <submittedName>
        <fullName evidence="4">IS3 family transposase</fullName>
    </submittedName>
</protein>
<dbReference type="NCBIfam" id="NF033516">
    <property type="entry name" value="transpos_IS3"/>
    <property type="match status" value="1"/>
</dbReference>
<dbReference type="Pfam" id="PF13333">
    <property type="entry name" value="rve_2"/>
    <property type="match status" value="1"/>
</dbReference>
<dbReference type="SUPFAM" id="SSF53098">
    <property type="entry name" value="Ribonuclease H-like"/>
    <property type="match status" value="1"/>
</dbReference>
<dbReference type="InterPro" id="IPR012337">
    <property type="entry name" value="RNaseH-like_sf"/>
</dbReference>
<dbReference type="PROSITE" id="PS50994">
    <property type="entry name" value="INTEGRASE"/>
    <property type="match status" value="1"/>
</dbReference>
<dbReference type="Pfam" id="PF01527">
    <property type="entry name" value="HTH_Tnp_1"/>
    <property type="match status" value="1"/>
</dbReference>
<sequence length="390" mass="45961">MRPTGKRYTDDFKRMIIEVYNSGKPVREICSEYGITNPIIYRWLKNPPSSELQKPIIKINDDLKEINKDKELIKLQKEIARIKEENEIFKKSYRHVRKGREAILGFIDENKDKYSVKTMCRVLEIARSTFYKFHNKTLSNRAIENQKYEKEILAIYEKSSKRYGAPKIHKTLEKQGYKISLKRVQRLMKKLNISSIVIKQYRPYRSNTEINERKNILLRDFSTKTINEKWVGDITYIHTMKEGWCYLASVMDLHTRKIIGYSFSKVMDTSLIITALKNAYDTQRPNGSVIFHSDLGTQYTSELYVEQLKKYNMTASYSRKGCPYDNACIESFHSILKKEEVSRVIYYDFAAARLQLFKYIEGWYNRQRIHGSIGYLTPQAKEDLAKASNS</sequence>
<keyword evidence="5" id="KW-1185">Reference proteome</keyword>
<evidence type="ECO:0000313" key="5">
    <source>
        <dbReference type="Proteomes" id="UP000632377"/>
    </source>
</evidence>
<reference evidence="4 5" key="1">
    <citation type="submission" date="2021-01" db="EMBL/GenBank/DDBJ databases">
        <title>Genome public.</title>
        <authorList>
            <person name="Liu C."/>
            <person name="Sun Q."/>
        </authorList>
    </citation>
    <scope>NUCLEOTIDE SEQUENCE [LARGE SCALE GENOMIC DNA]</scope>
    <source>
        <strain evidence="4 5">YIM B02515</strain>
    </source>
</reference>
<evidence type="ECO:0000259" key="3">
    <source>
        <dbReference type="PROSITE" id="PS50994"/>
    </source>
</evidence>
<evidence type="ECO:0000313" key="4">
    <source>
        <dbReference type="EMBL" id="MBL4935004.1"/>
    </source>
</evidence>
<dbReference type="Proteomes" id="UP000632377">
    <property type="component" value="Unassembled WGS sequence"/>
</dbReference>
<dbReference type="InterPro" id="IPR002514">
    <property type="entry name" value="Transposase_8"/>
</dbReference>
<comment type="caution">
    <text evidence="4">The sequence shown here is derived from an EMBL/GenBank/DDBJ whole genome shotgun (WGS) entry which is preliminary data.</text>
</comment>
<organism evidence="4 5">
    <name type="scientific">Clostridium rhizosphaerae</name>
    <dbReference type="NCBI Taxonomy" id="2803861"/>
    <lineage>
        <taxon>Bacteria</taxon>
        <taxon>Bacillati</taxon>
        <taxon>Bacillota</taxon>
        <taxon>Clostridia</taxon>
        <taxon>Eubacteriales</taxon>
        <taxon>Clostridiaceae</taxon>
        <taxon>Clostridium</taxon>
    </lineage>
</organism>
<dbReference type="Pfam" id="PF13276">
    <property type="entry name" value="HTH_21"/>
    <property type="match status" value="1"/>
</dbReference>
<dbReference type="InterPro" id="IPR009057">
    <property type="entry name" value="Homeodomain-like_sf"/>
</dbReference>
<name>A0ABS1T6N3_9CLOT</name>
<feature type="domain" description="Integrase catalytic" evidence="3">
    <location>
        <begin position="221"/>
        <end position="386"/>
    </location>
</feature>
<dbReference type="Pfam" id="PF00665">
    <property type="entry name" value="rve"/>
    <property type="match status" value="1"/>
</dbReference>
<evidence type="ECO:0000256" key="1">
    <source>
        <dbReference type="ARBA" id="ARBA00002286"/>
    </source>
</evidence>
<dbReference type="InterPro" id="IPR036397">
    <property type="entry name" value="RNaseH_sf"/>
</dbReference>
<evidence type="ECO:0000256" key="2">
    <source>
        <dbReference type="SAM" id="Coils"/>
    </source>
</evidence>
<feature type="coiled-coil region" evidence="2">
    <location>
        <begin position="65"/>
        <end position="92"/>
    </location>
</feature>
<dbReference type="InterPro" id="IPR025948">
    <property type="entry name" value="HTH-like_dom"/>
</dbReference>